<evidence type="ECO:0000256" key="4">
    <source>
        <dbReference type="ARBA" id="ARBA00022989"/>
    </source>
</evidence>
<gene>
    <name evidence="7" type="ORF">BJX66DRAFT_339611</name>
</gene>
<evidence type="ECO:0000256" key="2">
    <source>
        <dbReference type="ARBA" id="ARBA00022448"/>
    </source>
</evidence>
<keyword evidence="5 6" id="KW-0472">Membrane</keyword>
<comment type="caution">
    <text evidence="7">The sequence shown here is derived from an EMBL/GenBank/DDBJ whole genome shotgun (WGS) entry which is preliminary data.</text>
</comment>
<reference evidence="7 8" key="1">
    <citation type="submission" date="2024-07" db="EMBL/GenBank/DDBJ databases">
        <title>Section-level genome sequencing and comparative genomics of Aspergillus sections Usti and Cavernicolus.</title>
        <authorList>
            <consortium name="Lawrence Berkeley National Laboratory"/>
            <person name="Nybo J.L."/>
            <person name="Vesth T.C."/>
            <person name="Theobald S."/>
            <person name="Frisvad J.C."/>
            <person name="Larsen T.O."/>
            <person name="Kjaerboelling I."/>
            <person name="Rothschild-Mancinelli K."/>
            <person name="Lyhne E.K."/>
            <person name="Kogle M.E."/>
            <person name="Barry K."/>
            <person name="Clum A."/>
            <person name="Na H."/>
            <person name="Ledsgaard L."/>
            <person name="Lin J."/>
            <person name="Lipzen A."/>
            <person name="Kuo A."/>
            <person name="Riley R."/>
            <person name="Mondo S."/>
            <person name="Labutti K."/>
            <person name="Haridas S."/>
            <person name="Pangalinan J."/>
            <person name="Salamov A.A."/>
            <person name="Simmons B.A."/>
            <person name="Magnuson J.K."/>
            <person name="Chen J."/>
            <person name="Drula E."/>
            <person name="Henrissat B."/>
            <person name="Wiebenga A."/>
            <person name="Lubbers R.J."/>
            <person name="Gomes A.C."/>
            <person name="Makela M.R."/>
            <person name="Stajich J."/>
            <person name="Grigoriev I.V."/>
            <person name="Mortensen U.H."/>
            <person name="De Vries R.P."/>
            <person name="Baker S.E."/>
            <person name="Andersen M.R."/>
        </authorList>
    </citation>
    <scope>NUCLEOTIDE SEQUENCE [LARGE SCALE GENOMIC DNA]</scope>
    <source>
        <strain evidence="7 8">CBS 209.92</strain>
    </source>
</reference>
<evidence type="ECO:0000256" key="1">
    <source>
        <dbReference type="ARBA" id="ARBA00004141"/>
    </source>
</evidence>
<dbReference type="Proteomes" id="UP001610563">
    <property type="component" value="Unassembled WGS sequence"/>
</dbReference>
<protein>
    <submittedName>
        <fullName evidence="7">Uncharacterized protein</fullName>
    </submittedName>
</protein>
<evidence type="ECO:0000256" key="3">
    <source>
        <dbReference type="ARBA" id="ARBA00022692"/>
    </source>
</evidence>
<accession>A0ABR4G0Z9</accession>
<keyword evidence="2" id="KW-0813">Transport</keyword>
<dbReference type="PANTHER" id="PTHR43791">
    <property type="entry name" value="PERMEASE-RELATED"/>
    <property type="match status" value="1"/>
</dbReference>
<sequence>MNCLLTPTKAMGNAKIEGLQEALNPMNSQYNVSPTIFFIPYTLFEAFTNVLLKHMGPKLFIPSIMLTWGTVVTLMGLLQNFSGLMAAR</sequence>
<proteinExistence type="predicted"/>
<dbReference type="SUPFAM" id="SSF103473">
    <property type="entry name" value="MFS general substrate transporter"/>
    <property type="match status" value="1"/>
</dbReference>
<evidence type="ECO:0000256" key="5">
    <source>
        <dbReference type="ARBA" id="ARBA00023136"/>
    </source>
</evidence>
<feature type="transmembrane region" description="Helical" evidence="6">
    <location>
        <begin position="59"/>
        <end position="78"/>
    </location>
</feature>
<dbReference type="EMBL" id="JBFTWV010000068">
    <property type="protein sequence ID" value="KAL2789184.1"/>
    <property type="molecule type" value="Genomic_DNA"/>
</dbReference>
<keyword evidence="3 6" id="KW-0812">Transmembrane</keyword>
<keyword evidence="8" id="KW-1185">Reference proteome</keyword>
<dbReference type="Gene3D" id="1.20.1250.20">
    <property type="entry name" value="MFS general substrate transporter like domains"/>
    <property type="match status" value="1"/>
</dbReference>
<dbReference type="PANTHER" id="PTHR43791:SF19">
    <property type="entry name" value="TRANSPORTER, PUTATIVE (AFU_ORTHOLOGUE AFUA_1G01812)-RELATED"/>
    <property type="match status" value="1"/>
</dbReference>
<evidence type="ECO:0000313" key="8">
    <source>
        <dbReference type="Proteomes" id="UP001610563"/>
    </source>
</evidence>
<name>A0ABR4G0Z9_9EURO</name>
<organism evidence="7 8">
    <name type="scientific">Aspergillus keveii</name>
    <dbReference type="NCBI Taxonomy" id="714993"/>
    <lineage>
        <taxon>Eukaryota</taxon>
        <taxon>Fungi</taxon>
        <taxon>Dikarya</taxon>
        <taxon>Ascomycota</taxon>
        <taxon>Pezizomycotina</taxon>
        <taxon>Eurotiomycetes</taxon>
        <taxon>Eurotiomycetidae</taxon>
        <taxon>Eurotiales</taxon>
        <taxon>Aspergillaceae</taxon>
        <taxon>Aspergillus</taxon>
        <taxon>Aspergillus subgen. Nidulantes</taxon>
    </lineage>
</organism>
<feature type="transmembrane region" description="Helical" evidence="6">
    <location>
        <begin position="32"/>
        <end position="52"/>
    </location>
</feature>
<keyword evidence="4 6" id="KW-1133">Transmembrane helix</keyword>
<comment type="subcellular location">
    <subcellularLocation>
        <location evidence="1">Membrane</location>
        <topology evidence="1">Multi-pass membrane protein</topology>
    </subcellularLocation>
</comment>
<evidence type="ECO:0000256" key="6">
    <source>
        <dbReference type="SAM" id="Phobius"/>
    </source>
</evidence>
<evidence type="ECO:0000313" key="7">
    <source>
        <dbReference type="EMBL" id="KAL2789184.1"/>
    </source>
</evidence>
<dbReference type="InterPro" id="IPR036259">
    <property type="entry name" value="MFS_trans_sf"/>
</dbReference>